<dbReference type="OrthoDB" id="2138957at2"/>
<organism evidence="2 3">
    <name type="scientific">Gracilibacillus dipsosauri</name>
    <dbReference type="NCBI Taxonomy" id="178340"/>
    <lineage>
        <taxon>Bacteria</taxon>
        <taxon>Bacillati</taxon>
        <taxon>Bacillota</taxon>
        <taxon>Bacilli</taxon>
        <taxon>Bacillales</taxon>
        <taxon>Bacillaceae</taxon>
        <taxon>Gracilibacillus</taxon>
    </lineage>
</organism>
<comment type="caution">
    <text evidence="2">The sequence shown here is derived from an EMBL/GenBank/DDBJ whole genome shotgun (WGS) entry which is preliminary data.</text>
</comment>
<keyword evidence="3" id="KW-1185">Reference proteome</keyword>
<evidence type="ECO:0000256" key="1">
    <source>
        <dbReference type="SAM" id="MobiDB-lite"/>
    </source>
</evidence>
<reference evidence="2 3" key="1">
    <citation type="submission" date="2018-05" db="EMBL/GenBank/DDBJ databases">
        <title>Genomic analysis of Gracilibacillus dipsosauri DD1 reveals novel features of a salt-tolerant amylase.</title>
        <authorList>
            <person name="Deutch C.E."/>
            <person name="Yang S."/>
        </authorList>
    </citation>
    <scope>NUCLEOTIDE SEQUENCE [LARGE SCALE GENOMIC DNA]</scope>
    <source>
        <strain evidence="2 3">DD1</strain>
    </source>
</reference>
<gene>
    <name evidence="2" type="ORF">DLJ74_08735</name>
</gene>
<dbReference type="RefSeq" id="WP_109984173.1">
    <property type="nucleotide sequence ID" value="NZ_JAJUIE010000002.1"/>
</dbReference>
<proteinExistence type="predicted"/>
<sequence length="163" mass="18483">MKQMVRAFSTGLLTASIIIGVVFLIEGLPKDQPAEDVAASERIARLEAEGYYVYKEDMEDQVTQLEEEIDQLENQQDTLESDAKEETETEVTTHSFSVEPGMTVPDIVDELLELELIESEDEFITYLQENELTTRLQVGEFELSDQMTAEEIADHLTGTEEEE</sequence>
<feature type="region of interest" description="Disordered" evidence="1">
    <location>
        <begin position="74"/>
        <end position="101"/>
    </location>
</feature>
<dbReference type="AlphaFoldDB" id="A0A317KYS6"/>
<dbReference type="EMBL" id="QGTD01000008">
    <property type="protein sequence ID" value="PWU68513.1"/>
    <property type="molecule type" value="Genomic_DNA"/>
</dbReference>
<protein>
    <recommendedName>
        <fullName evidence="4">Endolytic transglycosylase MltG</fullName>
    </recommendedName>
</protein>
<evidence type="ECO:0000313" key="3">
    <source>
        <dbReference type="Proteomes" id="UP000245624"/>
    </source>
</evidence>
<dbReference type="Proteomes" id="UP000245624">
    <property type="component" value="Unassembled WGS sequence"/>
</dbReference>
<dbReference type="Gene3D" id="3.30.1490.480">
    <property type="entry name" value="Endolytic murein transglycosylase"/>
    <property type="match status" value="1"/>
</dbReference>
<name>A0A317KYS6_9BACI</name>
<evidence type="ECO:0008006" key="4">
    <source>
        <dbReference type="Google" id="ProtNLM"/>
    </source>
</evidence>
<accession>A0A317KYS6</accession>
<evidence type="ECO:0000313" key="2">
    <source>
        <dbReference type="EMBL" id="PWU68513.1"/>
    </source>
</evidence>